<keyword evidence="3" id="KW-1185">Reference proteome</keyword>
<gene>
    <name evidence="1" type="ordered locus">MTR_3g436850</name>
</gene>
<proteinExistence type="predicted"/>
<organism evidence="1 3">
    <name type="scientific">Medicago truncatula</name>
    <name type="common">Barrel medic</name>
    <name type="synonym">Medicago tribuloides</name>
    <dbReference type="NCBI Taxonomy" id="3880"/>
    <lineage>
        <taxon>Eukaryota</taxon>
        <taxon>Viridiplantae</taxon>
        <taxon>Streptophyta</taxon>
        <taxon>Embryophyta</taxon>
        <taxon>Tracheophyta</taxon>
        <taxon>Spermatophyta</taxon>
        <taxon>Magnoliopsida</taxon>
        <taxon>eudicotyledons</taxon>
        <taxon>Gunneridae</taxon>
        <taxon>Pentapetalae</taxon>
        <taxon>rosids</taxon>
        <taxon>fabids</taxon>
        <taxon>Fabales</taxon>
        <taxon>Fabaceae</taxon>
        <taxon>Papilionoideae</taxon>
        <taxon>50 kb inversion clade</taxon>
        <taxon>NPAAA clade</taxon>
        <taxon>Hologalegina</taxon>
        <taxon>IRL clade</taxon>
        <taxon>Trifolieae</taxon>
        <taxon>Medicago</taxon>
    </lineage>
</organism>
<protein>
    <submittedName>
        <fullName evidence="1 2">Uncharacterized protein</fullName>
    </submittedName>
</protein>
<evidence type="ECO:0000313" key="3">
    <source>
        <dbReference type="Proteomes" id="UP000002051"/>
    </source>
</evidence>
<sequence>MNVHGAPMWWRLRLHRGNDRNHPYKCVEARKCLCKMQREYRSLLEMIWAVEMEFGVRLCGREGYHLDESLFPGVKDVVLRYSVQDVLTEDSL</sequence>
<reference evidence="1 3" key="1">
    <citation type="journal article" date="2011" name="Nature">
        <title>The Medicago genome provides insight into the evolution of rhizobial symbioses.</title>
        <authorList>
            <person name="Young N.D."/>
            <person name="Debelle F."/>
            <person name="Oldroyd G.E."/>
            <person name="Geurts R."/>
            <person name="Cannon S.B."/>
            <person name="Udvardi M.K."/>
            <person name="Benedito V.A."/>
            <person name="Mayer K.F."/>
            <person name="Gouzy J."/>
            <person name="Schoof H."/>
            <person name="Van de Peer Y."/>
            <person name="Proost S."/>
            <person name="Cook D.R."/>
            <person name="Meyers B.C."/>
            <person name="Spannagl M."/>
            <person name="Cheung F."/>
            <person name="De Mita S."/>
            <person name="Krishnakumar V."/>
            <person name="Gundlach H."/>
            <person name="Zhou S."/>
            <person name="Mudge J."/>
            <person name="Bharti A.K."/>
            <person name="Murray J.D."/>
            <person name="Naoumkina M.A."/>
            <person name="Rosen B."/>
            <person name="Silverstein K.A."/>
            <person name="Tang H."/>
            <person name="Rombauts S."/>
            <person name="Zhao P.X."/>
            <person name="Zhou P."/>
            <person name="Barbe V."/>
            <person name="Bardou P."/>
            <person name="Bechner M."/>
            <person name="Bellec A."/>
            <person name="Berger A."/>
            <person name="Berges H."/>
            <person name="Bidwell S."/>
            <person name="Bisseling T."/>
            <person name="Choisne N."/>
            <person name="Couloux A."/>
            <person name="Denny R."/>
            <person name="Deshpande S."/>
            <person name="Dai X."/>
            <person name="Doyle J.J."/>
            <person name="Dudez A.M."/>
            <person name="Farmer A.D."/>
            <person name="Fouteau S."/>
            <person name="Franken C."/>
            <person name="Gibelin C."/>
            <person name="Gish J."/>
            <person name="Goldstein S."/>
            <person name="Gonzalez A.J."/>
            <person name="Green P.J."/>
            <person name="Hallab A."/>
            <person name="Hartog M."/>
            <person name="Hua A."/>
            <person name="Humphray S.J."/>
            <person name="Jeong D.H."/>
            <person name="Jing Y."/>
            <person name="Jocker A."/>
            <person name="Kenton S.M."/>
            <person name="Kim D.J."/>
            <person name="Klee K."/>
            <person name="Lai H."/>
            <person name="Lang C."/>
            <person name="Lin S."/>
            <person name="Macmil S.L."/>
            <person name="Magdelenat G."/>
            <person name="Matthews L."/>
            <person name="McCorrison J."/>
            <person name="Monaghan E.L."/>
            <person name="Mun J.H."/>
            <person name="Najar F.Z."/>
            <person name="Nicholson C."/>
            <person name="Noirot C."/>
            <person name="O'Bleness M."/>
            <person name="Paule C.R."/>
            <person name="Poulain J."/>
            <person name="Prion F."/>
            <person name="Qin B."/>
            <person name="Qu C."/>
            <person name="Retzel E.F."/>
            <person name="Riddle C."/>
            <person name="Sallet E."/>
            <person name="Samain S."/>
            <person name="Samson N."/>
            <person name="Sanders I."/>
            <person name="Saurat O."/>
            <person name="Scarpelli C."/>
            <person name="Schiex T."/>
            <person name="Segurens B."/>
            <person name="Severin A.J."/>
            <person name="Sherrier D.J."/>
            <person name="Shi R."/>
            <person name="Sims S."/>
            <person name="Singer S.R."/>
            <person name="Sinharoy S."/>
            <person name="Sterck L."/>
            <person name="Viollet A."/>
            <person name="Wang B.B."/>
            <person name="Wang K."/>
            <person name="Wang M."/>
            <person name="Wang X."/>
            <person name="Warfsmann J."/>
            <person name="Weissenbach J."/>
            <person name="White D.D."/>
            <person name="White J.D."/>
            <person name="Wiley G.B."/>
            <person name="Wincker P."/>
            <person name="Xing Y."/>
            <person name="Yang L."/>
            <person name="Yao Z."/>
            <person name="Ying F."/>
            <person name="Zhai J."/>
            <person name="Zhou L."/>
            <person name="Zuber A."/>
            <person name="Denarie J."/>
            <person name="Dixon R.A."/>
            <person name="May G.D."/>
            <person name="Schwartz D.C."/>
            <person name="Rogers J."/>
            <person name="Quetier F."/>
            <person name="Town C.D."/>
            <person name="Roe B.A."/>
        </authorList>
    </citation>
    <scope>NUCLEOTIDE SEQUENCE [LARGE SCALE GENOMIC DNA]</scope>
    <source>
        <strain evidence="1">A17</strain>
        <strain evidence="2 3">cv. Jemalong A17</strain>
    </source>
</reference>
<evidence type="ECO:0000313" key="2">
    <source>
        <dbReference type="EnsemblPlants" id="KEH33370"/>
    </source>
</evidence>
<dbReference type="Proteomes" id="UP000002051">
    <property type="component" value="Chromosome 3"/>
</dbReference>
<dbReference type="HOGENOM" id="CLU_2416590_0_0_1"/>
<evidence type="ECO:0000313" key="1">
    <source>
        <dbReference type="EMBL" id="KEH33370.1"/>
    </source>
</evidence>
<name>A0A072V5D6_MEDTR</name>
<reference evidence="2" key="3">
    <citation type="submission" date="2015-04" db="UniProtKB">
        <authorList>
            <consortium name="EnsemblPlants"/>
        </authorList>
    </citation>
    <scope>IDENTIFICATION</scope>
    <source>
        <strain evidence="2">cv. Jemalong A17</strain>
    </source>
</reference>
<dbReference type="EMBL" id="CM001219">
    <property type="protein sequence ID" value="KEH33370.1"/>
    <property type="molecule type" value="Genomic_DNA"/>
</dbReference>
<accession>A0A072V5D6</accession>
<reference evidence="1 3" key="2">
    <citation type="journal article" date="2014" name="BMC Genomics">
        <title>An improved genome release (version Mt4.0) for the model legume Medicago truncatula.</title>
        <authorList>
            <person name="Tang H."/>
            <person name="Krishnakumar V."/>
            <person name="Bidwell S."/>
            <person name="Rosen B."/>
            <person name="Chan A."/>
            <person name="Zhou S."/>
            <person name="Gentzbittel L."/>
            <person name="Childs K.L."/>
            <person name="Yandell M."/>
            <person name="Gundlach H."/>
            <person name="Mayer K.F."/>
            <person name="Schwartz D.C."/>
            <person name="Town C.D."/>
        </authorList>
    </citation>
    <scope>GENOME REANNOTATION</scope>
    <source>
        <strain evidence="1">A17</strain>
        <strain evidence="2 3">cv. Jemalong A17</strain>
    </source>
</reference>
<dbReference type="EnsemblPlants" id="KEH33370">
    <property type="protein sequence ID" value="KEH33370"/>
    <property type="gene ID" value="MTR_3g436850"/>
</dbReference>
<dbReference type="AlphaFoldDB" id="A0A072V5D6"/>